<dbReference type="InterPro" id="IPR008979">
    <property type="entry name" value="Galactose-bd-like_sf"/>
</dbReference>
<evidence type="ECO:0000313" key="3">
    <source>
        <dbReference type="EMBL" id="CDM64345.1"/>
    </source>
</evidence>
<feature type="domain" description="Alpha-L-rhamnosidase six-hairpin glycosidase" evidence="1">
    <location>
        <begin position="390"/>
        <end position="720"/>
    </location>
</feature>
<gene>
    <name evidence="3" type="ORF">PYK22_00338</name>
</gene>
<protein>
    <submittedName>
        <fullName evidence="3">Glycogen debranching enzyme</fullName>
    </submittedName>
</protein>
<dbReference type="AlphaFoldDB" id="A0A0B6WW14"/>
<dbReference type="PANTHER" id="PTHR34987:SF2">
    <property type="entry name" value="B, PUTATIVE (AFU_ORTHOLOGUE AFUA_7G05040)-RELATED"/>
    <property type="match status" value="1"/>
</dbReference>
<dbReference type="EMBL" id="CBXV010000002">
    <property type="protein sequence ID" value="CDM64345.1"/>
    <property type="molecule type" value="Genomic_DNA"/>
</dbReference>
<dbReference type="SUPFAM" id="SSF48208">
    <property type="entry name" value="Six-hairpin glycosidases"/>
    <property type="match status" value="1"/>
</dbReference>
<feature type="domain" description="Alpha-L-rhamnosidase C-terminal" evidence="2">
    <location>
        <begin position="722"/>
        <end position="782"/>
    </location>
</feature>
<dbReference type="InterPro" id="IPR035396">
    <property type="entry name" value="Bac_rhamnosid6H"/>
</dbReference>
<dbReference type="InterPro" id="IPR012341">
    <property type="entry name" value="6hp_glycosidase-like_sf"/>
</dbReference>
<dbReference type="OrthoDB" id="9815108at2"/>
<dbReference type="InterPro" id="IPR008928">
    <property type="entry name" value="6-hairpin_glycosidase_sf"/>
</dbReference>
<dbReference type="PANTHER" id="PTHR34987">
    <property type="entry name" value="C, PUTATIVE (AFU_ORTHOLOGUE AFUA_3G02880)-RELATED"/>
    <property type="match status" value="1"/>
</dbReference>
<dbReference type="Gene3D" id="1.50.10.10">
    <property type="match status" value="1"/>
</dbReference>
<dbReference type="Pfam" id="PF17390">
    <property type="entry name" value="Bac_rhamnosid_C"/>
    <property type="match status" value="1"/>
</dbReference>
<evidence type="ECO:0000259" key="2">
    <source>
        <dbReference type="Pfam" id="PF17390"/>
    </source>
</evidence>
<dbReference type="STRING" id="454194.PYK22_00338"/>
<reference evidence="3 4" key="2">
    <citation type="submission" date="2015-01" db="EMBL/GenBank/DDBJ databases">
        <title>Complete genome sequence of Pyrinomonas methylaliphatogenes type strain K22T.</title>
        <authorList>
            <person name="Lee K.C.Y."/>
            <person name="Power J.F."/>
            <person name="Dunfield P.F."/>
            <person name="Morgan X.C."/>
            <person name="Huttenhower C."/>
            <person name="Stott M.B."/>
        </authorList>
    </citation>
    <scope>NUCLEOTIDE SEQUENCE [LARGE SCALE GENOMIC DNA]</scope>
    <source>
        <strain evidence="3 4">K22</strain>
    </source>
</reference>
<dbReference type="Gene3D" id="2.60.120.260">
    <property type="entry name" value="Galactose-binding domain-like"/>
    <property type="match status" value="2"/>
</dbReference>
<reference evidence="3 4" key="1">
    <citation type="submission" date="2013-12" db="EMBL/GenBank/DDBJ databases">
        <authorList>
            <person name="Stott M."/>
        </authorList>
    </citation>
    <scope>NUCLEOTIDE SEQUENCE [LARGE SCALE GENOMIC DNA]</scope>
    <source>
        <strain evidence="3 4">K22</strain>
    </source>
</reference>
<sequence>MTKRALGIAWLIFIFNLSAHADLRINPELLQKRWSARWISVPGASPTGYGVYHFRRTFELKAKPASFVIHVTADNRYQLYVNGKRVSSGPARGDLLHWRFETVDIAPHLRVGKNVLAAVVWNFAEYAPEAQISRRTGFLLQGDTEAERIVDTGRAWRCTRNEAYRPLPVSAQDVMGYYAAGPGEQVLAARYPWGWELPDFDDADWPMAEEGEYGLPREAWDNRTRSAWELGSSSWLLVPRSIPPMEERLVRLQRVRRSLGIEAPNSFPQQAGQLLIPAHARVELLLDQSYLITAYPELIVSGGKDATISLRYAEALWVPGKHEKRNRDQVEGLEFHGLRDLFIADGGRGRLFRPLWWRAYRYLELKIETEDEPLVLEDLRGIYTGYPFAQRARFESDEAELQKILEIGWRTVRACAHETFMDCPYYEQLQYVGDARVQALVTFYMAGDGRLARNAIEAIDASRASDGLTMSRAPTRTLQYIPPFSLWWIGMLHDYWYYQDDAGFVRRMLPGVRAVLEFFSARLKENGSLGRVPWWNFVDWAREWAAGVPPVEDDGASALLDLQLLLAYNWAAEMERALGSKWLADEYERKAERLRAASRELYWDSGRQLFADTPRKASFSQQTNALAILADVVRGEEARALMRKILEDRSLVQCSIYFRHYLHSALNKVGEGDRYLDLLAPWREMIAQGLTTWAEIADLTTRSDCHGWGASPNYELFRTVLGIDSAAPGFRRVIIRPFLGRLKRASGTIPHPKGAVRVSLVIEENRLSAKISLPAGVTGELVWRGVRRQLPAGESSLVVRGR</sequence>
<keyword evidence="4" id="KW-1185">Reference proteome</keyword>
<evidence type="ECO:0000313" key="4">
    <source>
        <dbReference type="Proteomes" id="UP000031518"/>
    </source>
</evidence>
<proteinExistence type="predicted"/>
<dbReference type="Proteomes" id="UP000031518">
    <property type="component" value="Unassembled WGS sequence"/>
</dbReference>
<dbReference type="Pfam" id="PF17389">
    <property type="entry name" value="Bac_rhamnosid6H"/>
    <property type="match status" value="1"/>
</dbReference>
<accession>A0A0B6WW14</accession>
<dbReference type="InterPro" id="IPR035398">
    <property type="entry name" value="Bac_rhamnosid_C"/>
</dbReference>
<dbReference type="GO" id="GO:0005975">
    <property type="term" value="P:carbohydrate metabolic process"/>
    <property type="evidence" value="ECO:0007669"/>
    <property type="project" value="InterPro"/>
</dbReference>
<evidence type="ECO:0000259" key="1">
    <source>
        <dbReference type="Pfam" id="PF17389"/>
    </source>
</evidence>
<dbReference type="RefSeq" id="WP_041973765.1">
    <property type="nucleotide sequence ID" value="NZ_CBXV010000002.1"/>
</dbReference>
<dbReference type="Gene3D" id="2.60.420.10">
    <property type="entry name" value="Maltose phosphorylase, domain 3"/>
    <property type="match status" value="1"/>
</dbReference>
<name>A0A0B6WW14_9BACT</name>
<dbReference type="SUPFAM" id="SSF49785">
    <property type="entry name" value="Galactose-binding domain-like"/>
    <property type="match status" value="1"/>
</dbReference>
<organism evidence="3 4">
    <name type="scientific">Pyrinomonas methylaliphatogenes</name>
    <dbReference type="NCBI Taxonomy" id="454194"/>
    <lineage>
        <taxon>Bacteria</taxon>
        <taxon>Pseudomonadati</taxon>
        <taxon>Acidobacteriota</taxon>
        <taxon>Blastocatellia</taxon>
        <taxon>Blastocatellales</taxon>
        <taxon>Pyrinomonadaceae</taxon>
        <taxon>Pyrinomonas</taxon>
    </lineage>
</organism>